<organism evidence="1 2">
    <name type="scientific">Arctium lappa</name>
    <name type="common">Greater burdock</name>
    <name type="synonym">Lappa major</name>
    <dbReference type="NCBI Taxonomy" id="4217"/>
    <lineage>
        <taxon>Eukaryota</taxon>
        <taxon>Viridiplantae</taxon>
        <taxon>Streptophyta</taxon>
        <taxon>Embryophyta</taxon>
        <taxon>Tracheophyta</taxon>
        <taxon>Spermatophyta</taxon>
        <taxon>Magnoliopsida</taxon>
        <taxon>eudicotyledons</taxon>
        <taxon>Gunneridae</taxon>
        <taxon>Pentapetalae</taxon>
        <taxon>asterids</taxon>
        <taxon>campanulids</taxon>
        <taxon>Asterales</taxon>
        <taxon>Asteraceae</taxon>
        <taxon>Carduoideae</taxon>
        <taxon>Cardueae</taxon>
        <taxon>Arctiinae</taxon>
        <taxon>Arctium</taxon>
    </lineage>
</organism>
<comment type="caution">
    <text evidence="1">The sequence shown here is derived from an EMBL/GenBank/DDBJ whole genome shotgun (WGS) entry which is preliminary data.</text>
</comment>
<evidence type="ECO:0000313" key="1">
    <source>
        <dbReference type="EMBL" id="KAI3769835.1"/>
    </source>
</evidence>
<gene>
    <name evidence="1" type="ORF">L6452_00949</name>
</gene>
<accession>A0ACB9FG58</accession>
<dbReference type="EMBL" id="CM042047">
    <property type="protein sequence ID" value="KAI3769835.1"/>
    <property type="molecule type" value="Genomic_DNA"/>
</dbReference>
<reference evidence="2" key="1">
    <citation type="journal article" date="2022" name="Mol. Ecol. Resour.">
        <title>The genomes of chicory, endive, great burdock and yacon provide insights into Asteraceae palaeo-polyploidization history and plant inulin production.</title>
        <authorList>
            <person name="Fan W."/>
            <person name="Wang S."/>
            <person name="Wang H."/>
            <person name="Wang A."/>
            <person name="Jiang F."/>
            <person name="Liu H."/>
            <person name="Zhao H."/>
            <person name="Xu D."/>
            <person name="Zhang Y."/>
        </authorList>
    </citation>
    <scope>NUCLEOTIDE SEQUENCE [LARGE SCALE GENOMIC DNA]</scope>
    <source>
        <strain evidence="2">cv. Niubang</strain>
    </source>
</reference>
<protein>
    <submittedName>
        <fullName evidence="1">Uncharacterized protein</fullName>
    </submittedName>
</protein>
<name>A0ACB9FG58_ARCLA</name>
<keyword evidence="2" id="KW-1185">Reference proteome</keyword>
<reference evidence="1 2" key="2">
    <citation type="journal article" date="2022" name="Mol. Ecol. Resour.">
        <title>The genomes of chicory, endive, great burdock and yacon provide insights into Asteraceae paleo-polyploidization history and plant inulin production.</title>
        <authorList>
            <person name="Fan W."/>
            <person name="Wang S."/>
            <person name="Wang H."/>
            <person name="Wang A."/>
            <person name="Jiang F."/>
            <person name="Liu H."/>
            <person name="Zhao H."/>
            <person name="Xu D."/>
            <person name="Zhang Y."/>
        </authorList>
    </citation>
    <scope>NUCLEOTIDE SEQUENCE [LARGE SCALE GENOMIC DNA]</scope>
    <source>
        <strain evidence="2">cv. Niubang</strain>
    </source>
</reference>
<proteinExistence type="predicted"/>
<dbReference type="Proteomes" id="UP001055879">
    <property type="component" value="Linkage Group LG01"/>
</dbReference>
<evidence type="ECO:0000313" key="2">
    <source>
        <dbReference type="Proteomes" id="UP001055879"/>
    </source>
</evidence>
<sequence length="146" mass="16377">MEDYHHTSSEDEIQPVGEQEPPEIPVAVLDELGVSYRIFKKLLLLLLKRSHAILGVLTYVELGTKAVIYSVQSIQAVEVAKTTANSINDLKQEAEDLERSKEGYLDASDDEGESEDEDDKQRNASLEKLENATDDTFLGQASYRYI</sequence>